<gene>
    <name evidence="1" type="ORF">ERS075527_05080</name>
</gene>
<proteinExistence type="predicted"/>
<reference evidence="1 2" key="1">
    <citation type="submission" date="2015-03" db="EMBL/GenBank/DDBJ databases">
        <authorList>
            <consortium name="Pathogen Informatics"/>
            <person name="Murphy D."/>
        </authorList>
    </citation>
    <scope>NUCLEOTIDE SEQUENCE [LARGE SCALE GENOMIC DNA]</scope>
    <source>
        <strain evidence="1 2">PAP036</strain>
    </source>
</reference>
<protein>
    <recommendedName>
        <fullName evidence="3">Transposase</fullName>
    </recommendedName>
</protein>
<name>A0AB33TDZ9_9MYCO</name>
<dbReference type="Proteomes" id="UP000038487">
    <property type="component" value="Unassembled WGS sequence"/>
</dbReference>
<evidence type="ECO:0000313" key="2">
    <source>
        <dbReference type="Proteomes" id="UP000038487"/>
    </source>
</evidence>
<evidence type="ECO:0008006" key="3">
    <source>
        <dbReference type="Google" id="ProtNLM"/>
    </source>
</evidence>
<dbReference type="EMBL" id="CSUW01000016">
    <property type="protein sequence ID" value="CPT66865.1"/>
    <property type="molecule type" value="Genomic_DNA"/>
</dbReference>
<sequence>MHREWTPEQLKRWRIRKAQDGEQTPWQRRDWSALPDDVLTASPQWCIWRPWEQHPIACVDTQQDAIRHVILQLQSAYLRAAEREELERQGMELARINNRSRGLAS</sequence>
<accession>A0AB33TDZ9</accession>
<dbReference type="RefSeq" id="WP_052536737.1">
    <property type="nucleotide sequence ID" value="NZ_CP014958.1"/>
</dbReference>
<organism evidence="1 2">
    <name type="scientific">Mycobacteroides abscessus</name>
    <dbReference type="NCBI Taxonomy" id="36809"/>
    <lineage>
        <taxon>Bacteria</taxon>
        <taxon>Bacillati</taxon>
        <taxon>Actinomycetota</taxon>
        <taxon>Actinomycetes</taxon>
        <taxon>Mycobacteriales</taxon>
        <taxon>Mycobacteriaceae</taxon>
        <taxon>Mycobacteroides</taxon>
    </lineage>
</organism>
<evidence type="ECO:0000313" key="1">
    <source>
        <dbReference type="EMBL" id="CPT66865.1"/>
    </source>
</evidence>
<dbReference type="AlphaFoldDB" id="A0AB33TDZ9"/>
<comment type="caution">
    <text evidence="1">The sequence shown here is derived from an EMBL/GenBank/DDBJ whole genome shotgun (WGS) entry which is preliminary data.</text>
</comment>